<accession>A0A2H4PR46</accession>
<organism evidence="1 2">
    <name type="scientific">Streptomyces phage Manuel</name>
    <dbReference type="NCBI Taxonomy" id="2053812"/>
    <lineage>
        <taxon>Viruses</taxon>
        <taxon>Duplodnaviria</taxon>
        <taxon>Heunggongvirae</taxon>
        <taxon>Uroviricota</taxon>
        <taxon>Caudoviricetes</taxon>
        <taxon>Beephvirinae</taxon>
        <taxon>Manuelvirus</taxon>
        <taxon>Manuelvirus manuel</taxon>
    </lineage>
</organism>
<dbReference type="EMBL" id="MG518519">
    <property type="protein sequence ID" value="ATW69374.1"/>
    <property type="molecule type" value="Genomic_DNA"/>
</dbReference>
<sequence>MGVKKLDAATVYHNNGDVLVYSESPSSGAVKVLKEVYLSEISEYRYVVQYGQIKDDKFVGDLSYTKHPEIALYTGKEITQSYEYKFVPGIVVQPGDILKDKDGVIYIVQSSDIIWNTRTGTHAGLEYWNGTNWGQKDKQLKQVPTANGSNFSKELKIS</sequence>
<proteinExistence type="predicted"/>
<name>A0A2H4PR46_9CAUD</name>
<dbReference type="Proteomes" id="UP000240735">
    <property type="component" value="Segment"/>
</dbReference>
<gene>
    <name evidence="1" type="ORF">SEA_MANUEL_80</name>
</gene>
<protein>
    <submittedName>
        <fullName evidence="1">Uncharacterized protein</fullName>
    </submittedName>
</protein>
<keyword evidence="2" id="KW-1185">Reference proteome</keyword>
<evidence type="ECO:0000313" key="2">
    <source>
        <dbReference type="Proteomes" id="UP000240735"/>
    </source>
</evidence>
<evidence type="ECO:0000313" key="1">
    <source>
        <dbReference type="EMBL" id="ATW69374.1"/>
    </source>
</evidence>
<reference evidence="1 2" key="1">
    <citation type="submission" date="2017-11" db="EMBL/GenBank/DDBJ databases">
        <authorList>
            <person name="Laing C."/>
            <person name="Caston J.C."/>
            <person name="Del V.M."/>
            <person name="Young O.M."/>
            <person name="Nayek S."/>
            <person name="Hughes L.E."/>
            <person name="Garlena R.A."/>
            <person name="Russell D.A."/>
            <person name="Pope W.H."/>
            <person name="Jacobs-Sera D."/>
            <person name="Hendrix R.W."/>
            <person name="Hatfull G.F."/>
        </authorList>
    </citation>
    <scope>NUCLEOTIDE SEQUENCE [LARGE SCALE GENOMIC DNA]</scope>
</reference>